<dbReference type="GO" id="GO:0005525">
    <property type="term" value="F:GTP binding"/>
    <property type="evidence" value="ECO:0007669"/>
    <property type="project" value="UniProtKB-KW"/>
</dbReference>
<reference evidence="6" key="1">
    <citation type="submission" date="2014-03" db="EMBL/GenBank/DDBJ databases">
        <authorList>
            <person name="Aksoy S."/>
            <person name="Warren W."/>
            <person name="Wilson R.K."/>
        </authorList>
    </citation>
    <scope>NUCLEOTIDE SEQUENCE [LARGE SCALE GENOMIC DNA]</scope>
    <source>
        <strain evidence="6">IAEA</strain>
    </source>
</reference>
<evidence type="ECO:0000313" key="6">
    <source>
        <dbReference type="Proteomes" id="UP000091820"/>
    </source>
</evidence>
<dbReference type="InterPro" id="IPR030386">
    <property type="entry name" value="G_GB1_RHD3_dom"/>
</dbReference>
<evidence type="ECO:0000256" key="3">
    <source>
        <dbReference type="PROSITE-ProRule" id="PRU01052"/>
    </source>
</evidence>
<comment type="similarity">
    <text evidence="3">Belongs to the TRAFAC class dynamin-like GTPase superfamily. GB1/RHD3 GTPase family.</text>
</comment>
<dbReference type="EnsemblMetazoa" id="GBRI000679-RA">
    <property type="protein sequence ID" value="GBRI000679-PA"/>
    <property type="gene ID" value="GBRI000679"/>
</dbReference>
<evidence type="ECO:0000259" key="4">
    <source>
        <dbReference type="PROSITE" id="PS51715"/>
    </source>
</evidence>
<evidence type="ECO:0000256" key="1">
    <source>
        <dbReference type="ARBA" id="ARBA00022741"/>
    </source>
</evidence>
<feature type="domain" description="GB1/RHD3-type G" evidence="4">
    <location>
        <begin position="1"/>
        <end position="41"/>
    </location>
</feature>
<proteinExistence type="inferred from homology"/>
<sequence>MPHPGLDVTTNSKFDGRLKDIRTEFKQNLRALVLIKNLRKMIKSNDHLREAMEEARYSTMKGTLPEYSQKRG</sequence>
<reference evidence="5" key="2">
    <citation type="submission" date="2020-05" db="UniProtKB">
        <authorList>
            <consortium name="EnsemblMetazoa"/>
        </authorList>
    </citation>
    <scope>IDENTIFICATION</scope>
    <source>
        <strain evidence="5">IAEA</strain>
    </source>
</reference>
<keyword evidence="6" id="KW-1185">Reference proteome</keyword>
<dbReference type="PROSITE" id="PS51715">
    <property type="entry name" value="G_GB1_RHD3"/>
    <property type="match status" value="1"/>
</dbReference>
<accession>A0A1A9VZP5</accession>
<protein>
    <recommendedName>
        <fullName evidence="4">GB1/RHD3-type G domain-containing protein</fullName>
    </recommendedName>
</protein>
<dbReference type="Proteomes" id="UP000091820">
    <property type="component" value="Unassembled WGS sequence"/>
</dbReference>
<evidence type="ECO:0000256" key="2">
    <source>
        <dbReference type="ARBA" id="ARBA00023134"/>
    </source>
</evidence>
<keyword evidence="2" id="KW-0342">GTP-binding</keyword>
<organism evidence="5 6">
    <name type="scientific">Glossina brevipalpis</name>
    <dbReference type="NCBI Taxonomy" id="37001"/>
    <lineage>
        <taxon>Eukaryota</taxon>
        <taxon>Metazoa</taxon>
        <taxon>Ecdysozoa</taxon>
        <taxon>Arthropoda</taxon>
        <taxon>Hexapoda</taxon>
        <taxon>Insecta</taxon>
        <taxon>Pterygota</taxon>
        <taxon>Neoptera</taxon>
        <taxon>Endopterygota</taxon>
        <taxon>Diptera</taxon>
        <taxon>Brachycera</taxon>
        <taxon>Muscomorpha</taxon>
        <taxon>Hippoboscoidea</taxon>
        <taxon>Glossinidae</taxon>
        <taxon>Glossina</taxon>
    </lineage>
</organism>
<keyword evidence="1" id="KW-0547">Nucleotide-binding</keyword>
<evidence type="ECO:0000313" key="5">
    <source>
        <dbReference type="EnsemblMetazoa" id="GBRI000679-PA"/>
    </source>
</evidence>
<dbReference type="VEuPathDB" id="VectorBase:GBRI000679"/>
<dbReference type="AlphaFoldDB" id="A0A1A9VZP5"/>
<name>A0A1A9VZP5_9MUSC</name>